<feature type="signal peptide" evidence="2">
    <location>
        <begin position="1"/>
        <end position="19"/>
    </location>
</feature>
<gene>
    <name evidence="3" type="ORF">QQF64_030349</name>
</gene>
<feature type="chain" id="PRO_5046894354" evidence="2">
    <location>
        <begin position="20"/>
        <end position="119"/>
    </location>
</feature>
<dbReference type="EMBL" id="JAYMGO010000007">
    <property type="protein sequence ID" value="KAL1271333.1"/>
    <property type="molecule type" value="Genomic_DNA"/>
</dbReference>
<feature type="region of interest" description="Disordered" evidence="1">
    <location>
        <begin position="77"/>
        <end position="100"/>
    </location>
</feature>
<comment type="caution">
    <text evidence="3">The sequence shown here is derived from an EMBL/GenBank/DDBJ whole genome shotgun (WGS) entry which is preliminary data.</text>
</comment>
<evidence type="ECO:0000313" key="4">
    <source>
        <dbReference type="Proteomes" id="UP001558613"/>
    </source>
</evidence>
<protein>
    <submittedName>
        <fullName evidence="3">Uncharacterized protein</fullName>
    </submittedName>
</protein>
<name>A0ABR3N386_9TELE</name>
<accession>A0ABR3N386</accession>
<proteinExistence type="predicted"/>
<organism evidence="3 4">
    <name type="scientific">Cirrhinus molitorella</name>
    <name type="common">mud carp</name>
    <dbReference type="NCBI Taxonomy" id="172907"/>
    <lineage>
        <taxon>Eukaryota</taxon>
        <taxon>Metazoa</taxon>
        <taxon>Chordata</taxon>
        <taxon>Craniata</taxon>
        <taxon>Vertebrata</taxon>
        <taxon>Euteleostomi</taxon>
        <taxon>Actinopterygii</taxon>
        <taxon>Neopterygii</taxon>
        <taxon>Teleostei</taxon>
        <taxon>Ostariophysi</taxon>
        <taxon>Cypriniformes</taxon>
        <taxon>Cyprinidae</taxon>
        <taxon>Labeoninae</taxon>
        <taxon>Labeonini</taxon>
        <taxon>Cirrhinus</taxon>
    </lineage>
</organism>
<evidence type="ECO:0000256" key="1">
    <source>
        <dbReference type="SAM" id="MobiDB-lite"/>
    </source>
</evidence>
<reference evidence="3 4" key="1">
    <citation type="submission" date="2023-09" db="EMBL/GenBank/DDBJ databases">
        <authorList>
            <person name="Wang M."/>
        </authorList>
    </citation>
    <scope>NUCLEOTIDE SEQUENCE [LARGE SCALE GENOMIC DNA]</scope>
    <source>
        <strain evidence="3">GT-2023</strain>
        <tissue evidence="3">Liver</tissue>
    </source>
</reference>
<keyword evidence="4" id="KW-1185">Reference proteome</keyword>
<sequence length="119" mass="13413">MCAVHVLMESLLCVAVVNTWPGPPVGTNISQLWEVSPTWPLAGHFLSPWTQGPLVIWITWMLLMTGELAKEQCWCRPSASTTNPALPLSPPHTGKEGRKLERKLALPNWDRKHYVYKGR</sequence>
<dbReference type="Proteomes" id="UP001558613">
    <property type="component" value="Unassembled WGS sequence"/>
</dbReference>
<keyword evidence="2" id="KW-0732">Signal</keyword>
<evidence type="ECO:0000313" key="3">
    <source>
        <dbReference type="EMBL" id="KAL1271333.1"/>
    </source>
</evidence>
<evidence type="ECO:0000256" key="2">
    <source>
        <dbReference type="SAM" id="SignalP"/>
    </source>
</evidence>